<reference evidence="2 3" key="1">
    <citation type="journal article" date="2019" name="Sci. Rep.">
        <title>Orb-weaving spider Araneus ventricosus genome elucidates the spidroin gene catalogue.</title>
        <authorList>
            <person name="Kono N."/>
            <person name="Nakamura H."/>
            <person name="Ohtoshi R."/>
            <person name="Moran D.A.P."/>
            <person name="Shinohara A."/>
            <person name="Yoshida Y."/>
            <person name="Fujiwara M."/>
            <person name="Mori M."/>
            <person name="Tomita M."/>
            <person name="Arakawa K."/>
        </authorList>
    </citation>
    <scope>NUCLEOTIDE SEQUENCE [LARGE SCALE GENOMIC DNA]</scope>
</reference>
<gene>
    <name evidence="2" type="ORF">AVEN_21931_1</name>
</gene>
<sequence>MGQTAKKWRILRRRLKLCKKIFLSLFEYVQMNLILMTLKITPYKEYPLSPTLYGVTSILDYSLPLPWEEDELWREVGALSMDNNGTGWTSCDGYNRQLLCLLYVENGDFP</sequence>
<keyword evidence="1" id="KW-0472">Membrane</keyword>
<keyword evidence="1" id="KW-1133">Transmembrane helix</keyword>
<protein>
    <submittedName>
        <fullName evidence="2">Uncharacterized protein</fullName>
    </submittedName>
</protein>
<organism evidence="2 3">
    <name type="scientific">Araneus ventricosus</name>
    <name type="common">Orbweaver spider</name>
    <name type="synonym">Epeira ventricosa</name>
    <dbReference type="NCBI Taxonomy" id="182803"/>
    <lineage>
        <taxon>Eukaryota</taxon>
        <taxon>Metazoa</taxon>
        <taxon>Ecdysozoa</taxon>
        <taxon>Arthropoda</taxon>
        <taxon>Chelicerata</taxon>
        <taxon>Arachnida</taxon>
        <taxon>Araneae</taxon>
        <taxon>Araneomorphae</taxon>
        <taxon>Entelegynae</taxon>
        <taxon>Araneoidea</taxon>
        <taxon>Araneidae</taxon>
        <taxon>Araneus</taxon>
    </lineage>
</organism>
<accession>A0A4Y2D1Q1</accession>
<comment type="caution">
    <text evidence="2">The sequence shown here is derived from an EMBL/GenBank/DDBJ whole genome shotgun (WGS) entry which is preliminary data.</text>
</comment>
<keyword evidence="3" id="KW-1185">Reference proteome</keyword>
<dbReference type="AlphaFoldDB" id="A0A4Y2D1Q1"/>
<keyword evidence="1" id="KW-0812">Transmembrane</keyword>
<dbReference type="Proteomes" id="UP000499080">
    <property type="component" value="Unassembled WGS sequence"/>
</dbReference>
<evidence type="ECO:0000256" key="1">
    <source>
        <dbReference type="SAM" id="Phobius"/>
    </source>
</evidence>
<name>A0A4Y2D1Q1_ARAVE</name>
<dbReference type="EMBL" id="BGPR01000288">
    <property type="protein sequence ID" value="GBM10611.1"/>
    <property type="molecule type" value="Genomic_DNA"/>
</dbReference>
<evidence type="ECO:0000313" key="3">
    <source>
        <dbReference type="Proteomes" id="UP000499080"/>
    </source>
</evidence>
<evidence type="ECO:0000313" key="2">
    <source>
        <dbReference type="EMBL" id="GBM10611.1"/>
    </source>
</evidence>
<proteinExistence type="predicted"/>
<feature type="transmembrane region" description="Helical" evidence="1">
    <location>
        <begin position="21"/>
        <end position="40"/>
    </location>
</feature>